<organism evidence="3 4">
    <name type="scientific">Asparagus officinalis</name>
    <name type="common">Garden asparagus</name>
    <dbReference type="NCBI Taxonomy" id="4686"/>
    <lineage>
        <taxon>Eukaryota</taxon>
        <taxon>Viridiplantae</taxon>
        <taxon>Streptophyta</taxon>
        <taxon>Embryophyta</taxon>
        <taxon>Tracheophyta</taxon>
        <taxon>Spermatophyta</taxon>
        <taxon>Magnoliopsida</taxon>
        <taxon>Liliopsida</taxon>
        <taxon>Asparagales</taxon>
        <taxon>Asparagaceae</taxon>
        <taxon>Asparagoideae</taxon>
        <taxon>Asparagus</taxon>
    </lineage>
</organism>
<feature type="region of interest" description="Disordered" evidence="1">
    <location>
        <begin position="116"/>
        <end position="138"/>
    </location>
</feature>
<dbReference type="EMBL" id="CM007382">
    <property type="protein sequence ID" value="ONK77192.1"/>
    <property type="molecule type" value="Genomic_DNA"/>
</dbReference>
<feature type="chain" id="PRO_5024442736" description="Secreted protein" evidence="2">
    <location>
        <begin position="20"/>
        <end position="236"/>
    </location>
</feature>
<sequence length="236" mass="25978">MYLLLLLLHLHASINCAAARSHSHRLGITENVTLNTSTDGSPPLPAPRPNTQMLPTVPPLSTFAATTLALPPVALTTAPHRIARPTDGLASSLISRYPPLDVQMRTDCALFGSTACRGSSGPPTPLTRSPGKRVLLRGPEGRHADTRALLPWRSRQERMTRTFSHDAARNIQRHIFRKYIVLQGLFSGHLSFLPEARQVRHPRHAKPGNGERPTQSLPISTSWATAARLLRFKMPQ</sequence>
<gene>
    <name evidence="3" type="ORF">A4U43_C02F4040</name>
</gene>
<keyword evidence="2" id="KW-0732">Signal</keyword>
<accession>A0A5P1FGG0</accession>
<evidence type="ECO:0000256" key="2">
    <source>
        <dbReference type="SAM" id="SignalP"/>
    </source>
</evidence>
<evidence type="ECO:0008006" key="5">
    <source>
        <dbReference type="Google" id="ProtNLM"/>
    </source>
</evidence>
<feature type="signal peptide" evidence="2">
    <location>
        <begin position="1"/>
        <end position="19"/>
    </location>
</feature>
<proteinExistence type="predicted"/>
<dbReference type="Gramene" id="ONK77192">
    <property type="protein sequence ID" value="ONK77192"/>
    <property type="gene ID" value="A4U43_C02F4040"/>
</dbReference>
<evidence type="ECO:0000313" key="4">
    <source>
        <dbReference type="Proteomes" id="UP000243459"/>
    </source>
</evidence>
<evidence type="ECO:0000256" key="1">
    <source>
        <dbReference type="SAM" id="MobiDB-lite"/>
    </source>
</evidence>
<protein>
    <recommendedName>
        <fullName evidence="5">Secreted protein</fullName>
    </recommendedName>
</protein>
<keyword evidence="4" id="KW-1185">Reference proteome</keyword>
<reference evidence="4" key="1">
    <citation type="journal article" date="2017" name="Nat. Commun.">
        <title>The asparagus genome sheds light on the origin and evolution of a young Y chromosome.</title>
        <authorList>
            <person name="Harkess A."/>
            <person name="Zhou J."/>
            <person name="Xu C."/>
            <person name="Bowers J.E."/>
            <person name="Van der Hulst R."/>
            <person name="Ayyampalayam S."/>
            <person name="Mercati F."/>
            <person name="Riccardi P."/>
            <person name="McKain M.R."/>
            <person name="Kakrana A."/>
            <person name="Tang H."/>
            <person name="Ray J."/>
            <person name="Groenendijk J."/>
            <person name="Arikit S."/>
            <person name="Mathioni S.M."/>
            <person name="Nakano M."/>
            <person name="Shan H."/>
            <person name="Telgmann-Rauber A."/>
            <person name="Kanno A."/>
            <person name="Yue Z."/>
            <person name="Chen H."/>
            <person name="Li W."/>
            <person name="Chen Y."/>
            <person name="Xu X."/>
            <person name="Zhang Y."/>
            <person name="Luo S."/>
            <person name="Chen H."/>
            <person name="Gao J."/>
            <person name="Mao Z."/>
            <person name="Pires J.C."/>
            <person name="Luo M."/>
            <person name="Kudrna D."/>
            <person name="Wing R.A."/>
            <person name="Meyers B.C."/>
            <person name="Yi K."/>
            <person name="Kong H."/>
            <person name="Lavrijsen P."/>
            <person name="Sunseri F."/>
            <person name="Falavigna A."/>
            <person name="Ye Y."/>
            <person name="Leebens-Mack J.H."/>
            <person name="Chen G."/>
        </authorList>
    </citation>
    <scope>NUCLEOTIDE SEQUENCE [LARGE SCALE GENOMIC DNA]</scope>
    <source>
        <strain evidence="4">cv. DH0086</strain>
    </source>
</reference>
<name>A0A5P1FGG0_ASPOF</name>
<dbReference type="AlphaFoldDB" id="A0A5P1FGG0"/>
<evidence type="ECO:0000313" key="3">
    <source>
        <dbReference type="EMBL" id="ONK77192.1"/>
    </source>
</evidence>
<dbReference type="Proteomes" id="UP000243459">
    <property type="component" value="Chromosome 2"/>
</dbReference>